<dbReference type="AlphaFoldDB" id="A0A1H5SBK3"/>
<organism evidence="1 2">
    <name type="scientific">Thauera chlorobenzoica</name>
    <dbReference type="NCBI Taxonomy" id="96773"/>
    <lineage>
        <taxon>Bacteria</taxon>
        <taxon>Pseudomonadati</taxon>
        <taxon>Pseudomonadota</taxon>
        <taxon>Betaproteobacteria</taxon>
        <taxon>Rhodocyclales</taxon>
        <taxon>Zoogloeaceae</taxon>
        <taxon>Thauera</taxon>
    </lineage>
</organism>
<reference evidence="1 2" key="1">
    <citation type="submission" date="2016-12" db="EMBL/GenBank/DDBJ databases">
        <title>Complete genome sequence of Thauera chlorobenzoica, a Betaproteobacterium degrading haloaromatics anaerobically to CO2 and halides.</title>
        <authorList>
            <person name="Goris T."/>
            <person name="Mergelsberg M."/>
            <person name="Boll M."/>
        </authorList>
    </citation>
    <scope>NUCLEOTIDE SEQUENCE [LARGE SCALE GENOMIC DNA]</scope>
    <source>
        <strain evidence="1 2">3CB1</strain>
    </source>
</reference>
<dbReference type="Pfam" id="PF09955">
    <property type="entry name" value="DUF2189"/>
    <property type="match status" value="1"/>
</dbReference>
<dbReference type="STRING" id="96773.Tchl_2035"/>
<accession>A0A1H5SBK3</accession>
<sequence>MDKPFETLEQHFHLPHVREVGIDRPLLWLRAGWEDMRENLGASLSYGVILAALGYLILSYAAGLPYLFTTAISGFFLIGPVAAAGLYEISRQHEQGHPVSFLGSLRGLRGHADGLAYFGAFLAIALIGWERISAVLFALFYDGNVADLSNFFRSVFLSGEHLSFVAAYLVVGAIIATVVFALSVTAVPMLIDRKVDIVTAAMASLRAVAVNPAAMALWAAIIVGLVAVGFATMMVGMVILLPLLGHASWHAYRELMR</sequence>
<dbReference type="KEGG" id="tcl:Tchl_2035"/>
<evidence type="ECO:0000313" key="2">
    <source>
        <dbReference type="Proteomes" id="UP000185739"/>
    </source>
</evidence>
<name>A0A1H5SBK3_9RHOO</name>
<protein>
    <submittedName>
        <fullName evidence="1">Membrane prtein</fullName>
    </submittedName>
</protein>
<dbReference type="OrthoDB" id="5621705at2"/>
<dbReference type="Proteomes" id="UP000185739">
    <property type="component" value="Chromosome"/>
</dbReference>
<dbReference type="InterPro" id="IPR018692">
    <property type="entry name" value="DUF2189"/>
</dbReference>
<gene>
    <name evidence="1" type="ORF">Tchl_2035</name>
</gene>
<proteinExistence type="predicted"/>
<dbReference type="EMBL" id="CP018839">
    <property type="protein sequence ID" value="APR04881.1"/>
    <property type="molecule type" value="Genomic_DNA"/>
</dbReference>
<evidence type="ECO:0000313" key="1">
    <source>
        <dbReference type="EMBL" id="APR04881.1"/>
    </source>
</evidence>
<dbReference type="RefSeq" id="WP_075148305.1">
    <property type="nucleotide sequence ID" value="NZ_CP018839.1"/>
</dbReference>
<keyword evidence="2" id="KW-1185">Reference proteome</keyword>